<dbReference type="RefSeq" id="WP_143059506.1">
    <property type="nucleotide sequence ID" value="NZ_FNYW01000031.1"/>
</dbReference>
<feature type="transmembrane region" description="Helical" evidence="1">
    <location>
        <begin position="85"/>
        <end position="106"/>
    </location>
</feature>
<keyword evidence="3" id="KW-1185">Reference proteome</keyword>
<organism evidence="2 3">
    <name type="scientific">Alkalibacterium gilvum</name>
    <dbReference type="NCBI Taxonomy" id="1130080"/>
    <lineage>
        <taxon>Bacteria</taxon>
        <taxon>Bacillati</taxon>
        <taxon>Bacillota</taxon>
        <taxon>Bacilli</taxon>
        <taxon>Lactobacillales</taxon>
        <taxon>Carnobacteriaceae</taxon>
        <taxon>Alkalibacterium</taxon>
    </lineage>
</organism>
<sequence>MTSPLSAKFLPELLSRLTDENITIIIEDPTYVDSWLQFFSNVNQIGLVVLLLVFSPIMSKEYEKGTLVHMVTKGLPRLSIYMGKLILLFSSWTLLYWLSALITLIYTNYYFPKSSLEGVLIATGSMYLFGLMLMALLLSVAVILRTSFGTLLTVGAFVGLLYLGELFPLIQKWSPLQLNSRNVEWLAGKEIGRELIQSFAVTGLLILLFIGIGAVFFRRKTIN</sequence>
<name>A0A1H6UE46_9LACT</name>
<keyword evidence="1" id="KW-1133">Transmembrane helix</keyword>
<dbReference type="EMBL" id="FNYW01000031">
    <property type="protein sequence ID" value="SEI90678.1"/>
    <property type="molecule type" value="Genomic_DNA"/>
</dbReference>
<feature type="transmembrane region" description="Helical" evidence="1">
    <location>
        <begin position="126"/>
        <end position="144"/>
    </location>
</feature>
<gene>
    <name evidence="2" type="ORF">SAMN04488113_13124</name>
</gene>
<evidence type="ECO:0000313" key="3">
    <source>
        <dbReference type="Proteomes" id="UP000198564"/>
    </source>
</evidence>
<evidence type="ECO:0000313" key="2">
    <source>
        <dbReference type="EMBL" id="SEI90678.1"/>
    </source>
</evidence>
<dbReference type="OrthoDB" id="4187110at2"/>
<feature type="transmembrane region" description="Helical" evidence="1">
    <location>
        <begin position="35"/>
        <end position="54"/>
    </location>
</feature>
<accession>A0A1H6UE46</accession>
<dbReference type="AlphaFoldDB" id="A0A1H6UE46"/>
<feature type="transmembrane region" description="Helical" evidence="1">
    <location>
        <begin position="195"/>
        <end position="217"/>
    </location>
</feature>
<reference evidence="3" key="1">
    <citation type="submission" date="2016-10" db="EMBL/GenBank/DDBJ databases">
        <authorList>
            <person name="Varghese N."/>
            <person name="Submissions S."/>
        </authorList>
    </citation>
    <scope>NUCLEOTIDE SEQUENCE [LARGE SCALE GENOMIC DNA]</scope>
    <source>
        <strain evidence="3">DSM 25751</strain>
    </source>
</reference>
<keyword evidence="1" id="KW-0472">Membrane</keyword>
<keyword evidence="1" id="KW-0812">Transmembrane</keyword>
<dbReference type="Proteomes" id="UP000198564">
    <property type="component" value="Unassembled WGS sequence"/>
</dbReference>
<feature type="transmembrane region" description="Helical" evidence="1">
    <location>
        <begin position="151"/>
        <end position="170"/>
    </location>
</feature>
<dbReference type="STRING" id="1130080.SAMN04488113_13124"/>
<protein>
    <submittedName>
        <fullName evidence="2">ABC-2 type transport system permease protein</fullName>
    </submittedName>
</protein>
<evidence type="ECO:0000256" key="1">
    <source>
        <dbReference type="SAM" id="Phobius"/>
    </source>
</evidence>
<dbReference type="Pfam" id="PF12730">
    <property type="entry name" value="ABC2_membrane_4"/>
    <property type="match status" value="1"/>
</dbReference>
<proteinExistence type="predicted"/>